<keyword evidence="5" id="KW-1133">Transmembrane helix</keyword>
<evidence type="ECO:0000256" key="3">
    <source>
        <dbReference type="ARBA" id="ARBA00022679"/>
    </source>
</evidence>
<dbReference type="GO" id="GO:0016760">
    <property type="term" value="F:cellulose synthase (UDP-forming) activity"/>
    <property type="evidence" value="ECO:0007669"/>
    <property type="project" value="InterPro"/>
</dbReference>
<dbReference type="FunFam" id="3.90.550.10:FF:000135">
    <property type="entry name" value="Cellulose synthase-like protein G3"/>
    <property type="match status" value="1"/>
</dbReference>
<evidence type="ECO:0000256" key="7">
    <source>
        <dbReference type="ARBA" id="ARBA00023316"/>
    </source>
</evidence>
<evidence type="ECO:0000313" key="9">
    <source>
        <dbReference type="Proteomes" id="UP000288805"/>
    </source>
</evidence>
<dbReference type="Gene3D" id="3.90.550.10">
    <property type="entry name" value="Spore Coat Polysaccharide Biosynthesis Protein SpsA, Chain A"/>
    <property type="match status" value="1"/>
</dbReference>
<dbReference type="PANTHER" id="PTHR13301">
    <property type="entry name" value="X-BOX TRANSCRIPTION FACTOR-RELATED"/>
    <property type="match status" value="1"/>
</dbReference>
<dbReference type="GO" id="GO:0012505">
    <property type="term" value="C:endomembrane system"/>
    <property type="evidence" value="ECO:0007669"/>
    <property type="project" value="UniProtKB-SubCell"/>
</dbReference>
<protein>
    <submittedName>
        <fullName evidence="8">Cellulose synthase-like protein G3</fullName>
    </submittedName>
</protein>
<evidence type="ECO:0000256" key="1">
    <source>
        <dbReference type="ARBA" id="ARBA00004127"/>
    </source>
</evidence>
<proteinExistence type="predicted"/>
<gene>
    <name evidence="8" type="primary">CSLG3_33</name>
    <name evidence="8" type="ORF">CK203_024276</name>
</gene>
<dbReference type="SUPFAM" id="SSF53448">
    <property type="entry name" value="Nucleotide-diphospho-sugar transferases"/>
    <property type="match status" value="1"/>
</dbReference>
<evidence type="ECO:0000256" key="2">
    <source>
        <dbReference type="ARBA" id="ARBA00022676"/>
    </source>
</evidence>
<comment type="caution">
    <text evidence="8">The sequence shown here is derived from an EMBL/GenBank/DDBJ whole genome shotgun (WGS) entry which is preliminary data.</text>
</comment>
<evidence type="ECO:0000256" key="4">
    <source>
        <dbReference type="ARBA" id="ARBA00022692"/>
    </source>
</evidence>
<reference evidence="8 9" key="1">
    <citation type="journal article" date="2018" name="PLoS Genet.">
        <title>Population sequencing reveals clonal diversity and ancestral inbreeding in the grapevine cultivar Chardonnay.</title>
        <authorList>
            <person name="Roach M.J."/>
            <person name="Johnson D.L."/>
            <person name="Bohlmann J."/>
            <person name="van Vuuren H.J."/>
            <person name="Jones S.J."/>
            <person name="Pretorius I.S."/>
            <person name="Schmidt S.A."/>
            <person name="Borneman A.R."/>
        </authorList>
    </citation>
    <scope>NUCLEOTIDE SEQUENCE [LARGE SCALE GENOMIC DNA]</scope>
    <source>
        <strain evidence="9">cv. Chardonnay</strain>
        <tissue evidence="8">Leaf</tissue>
    </source>
</reference>
<evidence type="ECO:0000256" key="5">
    <source>
        <dbReference type="ARBA" id="ARBA00022989"/>
    </source>
</evidence>
<keyword evidence="7" id="KW-0961">Cell wall biogenesis/degradation</keyword>
<dbReference type="InterPro" id="IPR029044">
    <property type="entry name" value="Nucleotide-diphossugar_trans"/>
</dbReference>
<keyword evidence="4" id="KW-0812">Transmembrane</keyword>
<dbReference type="AlphaFoldDB" id="A0A438I4V9"/>
<evidence type="ECO:0000256" key="6">
    <source>
        <dbReference type="ARBA" id="ARBA00023136"/>
    </source>
</evidence>
<keyword evidence="6" id="KW-0472">Membrane</keyword>
<organism evidence="8 9">
    <name type="scientific">Vitis vinifera</name>
    <name type="common">Grape</name>
    <dbReference type="NCBI Taxonomy" id="29760"/>
    <lineage>
        <taxon>Eukaryota</taxon>
        <taxon>Viridiplantae</taxon>
        <taxon>Streptophyta</taxon>
        <taxon>Embryophyta</taxon>
        <taxon>Tracheophyta</taxon>
        <taxon>Spermatophyta</taxon>
        <taxon>Magnoliopsida</taxon>
        <taxon>eudicotyledons</taxon>
        <taxon>Gunneridae</taxon>
        <taxon>Pentapetalae</taxon>
        <taxon>rosids</taxon>
        <taxon>Vitales</taxon>
        <taxon>Vitaceae</taxon>
        <taxon>Viteae</taxon>
        <taxon>Vitis</taxon>
    </lineage>
</organism>
<dbReference type="GO" id="GO:0016020">
    <property type="term" value="C:membrane"/>
    <property type="evidence" value="ECO:0007669"/>
    <property type="project" value="InterPro"/>
</dbReference>
<keyword evidence="3" id="KW-0808">Transferase</keyword>
<dbReference type="GO" id="GO:0030244">
    <property type="term" value="P:cellulose biosynthetic process"/>
    <property type="evidence" value="ECO:0007669"/>
    <property type="project" value="InterPro"/>
</dbReference>
<name>A0A438I4V9_VITVI</name>
<comment type="subcellular location">
    <subcellularLocation>
        <location evidence="1">Endomembrane system</location>
        <topology evidence="1">Multi-pass membrane protein</topology>
    </subcellularLocation>
</comment>
<dbReference type="EMBL" id="QGNW01000143">
    <property type="protein sequence ID" value="RVW91739.1"/>
    <property type="molecule type" value="Genomic_DNA"/>
</dbReference>
<keyword evidence="2" id="KW-0328">Glycosyltransferase</keyword>
<dbReference type="Pfam" id="PF03552">
    <property type="entry name" value="Cellulose_synt"/>
    <property type="match status" value="2"/>
</dbReference>
<accession>A0A438I4V9</accession>
<dbReference type="GO" id="GO:0071555">
    <property type="term" value="P:cell wall organization"/>
    <property type="evidence" value="ECO:0007669"/>
    <property type="project" value="UniProtKB-KW"/>
</dbReference>
<dbReference type="InterPro" id="IPR005150">
    <property type="entry name" value="Cellulose_synth"/>
</dbReference>
<dbReference type="Proteomes" id="UP000288805">
    <property type="component" value="Unassembled WGS sequence"/>
</dbReference>
<evidence type="ECO:0000313" key="8">
    <source>
        <dbReference type="EMBL" id="RVW91739.1"/>
    </source>
</evidence>
<sequence length="480" mass="54422">MMQSMYERMRDRVENVVKRGSISNDYIPDQREIEAFSRWTDEFTPQNHPPVIQVLLERGKDKDITGHDMPNLVYISREKEWIPHITSRPLRVSATMTNAPVILTLDGDMYSNDPQTPLRVLCYLLDPSMDPKLGYVQFPQIFHGINKSDIYDGELRHVYQVQLSGMDGLAGPQLVGSGGFFRRKIFFGGPSETPEMNQDQLTSKSIRSKEVLAMAHHVAGCNFENQTKWGTKMGFRYGSLVEDLHTSYQLQCEGWKSINCKPKRPAFLGNSPLNLHDSLNQTTRWSVGLLEVVFCKHNPIIYGVRFINLLSGLGFAYYAFWPFWSVPLTIYAFLPQLALLNSTSIFPKVSDPWFFVNVFLFLGAYGQDYLEFILSGGTTLRCSRGAKQEIQGRDLRVWSCITLVLATNNSSHNQLGLIPKGIALVFKQGGLEDLLLQMLLAGFGIVNCWPIYEAMVLRTDEGKLPVKITLISIVLAWALY</sequence>